<proteinExistence type="predicted"/>
<sequence length="239" mass="25608">MEQPYTNNEPVGDPAQQVDSVSLAKPGPPVAAPPASRVRLVAARADDVRMASLGHAAGGLEKAVRLLRFPSWLVMMAALVPAGFLGLVALFCDAPAKWILLVFAALVVLLMLAFRRRRLAMMAAVQDREALRDELMQAFSVTSAWSRVQDKLSSLAFGSNRADQRSGPRAAMTFLRGWRALTAIAAEATGHFEGLDLVRPFTPIRLRGTWMLALACLAAGAITAALAGLVLIGLVLRLL</sequence>
<evidence type="ECO:0000313" key="4">
    <source>
        <dbReference type="Proteomes" id="UP000268084"/>
    </source>
</evidence>
<reference evidence="3 4" key="2">
    <citation type="submission" date="2018-12" db="EMBL/GenBank/DDBJ databases">
        <title>Nakamurella antarcticus sp. nov., isolated from Antarctica South Shetland Islands soil.</title>
        <authorList>
            <person name="Peng F."/>
        </authorList>
    </citation>
    <scope>NUCLEOTIDE SEQUENCE [LARGE SCALE GENOMIC DNA]</scope>
    <source>
        <strain evidence="3 4">S14-144</strain>
    </source>
</reference>
<organism evidence="3 4">
    <name type="scientific">Nakamurella antarctica</name>
    <dbReference type="NCBI Taxonomy" id="1902245"/>
    <lineage>
        <taxon>Bacteria</taxon>
        <taxon>Bacillati</taxon>
        <taxon>Actinomycetota</taxon>
        <taxon>Actinomycetes</taxon>
        <taxon>Nakamurellales</taxon>
        <taxon>Nakamurellaceae</taxon>
        <taxon>Nakamurella</taxon>
    </lineage>
</organism>
<reference evidence="3 4" key="1">
    <citation type="submission" date="2018-11" db="EMBL/GenBank/DDBJ databases">
        <authorList>
            <person name="Da X."/>
        </authorList>
    </citation>
    <scope>NUCLEOTIDE SEQUENCE [LARGE SCALE GENOMIC DNA]</scope>
    <source>
        <strain evidence="3 4">S14-144</strain>
    </source>
</reference>
<evidence type="ECO:0000256" key="2">
    <source>
        <dbReference type="SAM" id="Phobius"/>
    </source>
</evidence>
<evidence type="ECO:0000313" key="3">
    <source>
        <dbReference type="EMBL" id="AZI57738.1"/>
    </source>
</evidence>
<protein>
    <submittedName>
        <fullName evidence="3">Uncharacterized protein</fullName>
    </submittedName>
</protein>
<dbReference type="AlphaFoldDB" id="A0A3G8ZKN1"/>
<dbReference type="Proteomes" id="UP000268084">
    <property type="component" value="Chromosome"/>
</dbReference>
<dbReference type="EMBL" id="CP034170">
    <property type="protein sequence ID" value="AZI57738.1"/>
    <property type="molecule type" value="Genomic_DNA"/>
</dbReference>
<feature type="transmembrane region" description="Helical" evidence="2">
    <location>
        <begin position="97"/>
        <end position="114"/>
    </location>
</feature>
<feature type="region of interest" description="Disordered" evidence="1">
    <location>
        <begin position="1"/>
        <end position="33"/>
    </location>
</feature>
<feature type="transmembrane region" description="Helical" evidence="2">
    <location>
        <begin position="209"/>
        <end position="236"/>
    </location>
</feature>
<keyword evidence="2" id="KW-0472">Membrane</keyword>
<feature type="transmembrane region" description="Helical" evidence="2">
    <location>
        <begin position="72"/>
        <end position="91"/>
    </location>
</feature>
<accession>A0A3G8ZKN1</accession>
<keyword evidence="2" id="KW-1133">Transmembrane helix</keyword>
<keyword evidence="4" id="KW-1185">Reference proteome</keyword>
<name>A0A3G8ZKN1_9ACTN</name>
<dbReference type="RefSeq" id="WP_124798435.1">
    <property type="nucleotide sequence ID" value="NZ_CP034170.1"/>
</dbReference>
<evidence type="ECO:0000256" key="1">
    <source>
        <dbReference type="SAM" id="MobiDB-lite"/>
    </source>
</evidence>
<dbReference type="KEGG" id="nak:EH165_05835"/>
<keyword evidence="2" id="KW-0812">Transmembrane</keyword>
<gene>
    <name evidence="3" type="ORF">EH165_05835</name>
</gene>